<feature type="domain" description="Reverse transcriptase Ty1/copia-type" evidence="1">
    <location>
        <begin position="37"/>
        <end position="118"/>
    </location>
</feature>
<dbReference type="CDD" id="cd09272">
    <property type="entry name" value="RNase_HI_RT_Ty1"/>
    <property type="match status" value="1"/>
</dbReference>
<keyword evidence="3" id="KW-1185">Reference proteome</keyword>
<dbReference type="AlphaFoldDB" id="A0A8J5Y830"/>
<proteinExistence type="predicted"/>
<evidence type="ECO:0000313" key="2">
    <source>
        <dbReference type="EMBL" id="KAG8472369.1"/>
    </source>
</evidence>
<dbReference type="InterPro" id="IPR013103">
    <property type="entry name" value="RVT_2"/>
</dbReference>
<dbReference type="PANTHER" id="PTHR11439">
    <property type="entry name" value="GAG-POL-RELATED RETROTRANSPOSON"/>
    <property type="match status" value="1"/>
</dbReference>
<dbReference type="PANTHER" id="PTHR11439:SF455">
    <property type="entry name" value="RLK (RECEPTOR-LIKE PROTEIN KINASE) 8, PUTATIVE-RELATED"/>
    <property type="match status" value="1"/>
</dbReference>
<gene>
    <name evidence="2" type="ORF">CXB51_035380</name>
</gene>
<dbReference type="Proteomes" id="UP000701853">
    <property type="component" value="Chromosome 13"/>
</dbReference>
<name>A0A8J5Y830_9ROSI</name>
<dbReference type="OrthoDB" id="1163908at2759"/>
<dbReference type="Pfam" id="PF07727">
    <property type="entry name" value="RVT_2"/>
    <property type="match status" value="1"/>
</dbReference>
<protein>
    <recommendedName>
        <fullName evidence="1">Reverse transcriptase Ty1/copia-type domain-containing protein</fullName>
    </recommendedName>
</protein>
<evidence type="ECO:0000259" key="1">
    <source>
        <dbReference type="Pfam" id="PF07727"/>
    </source>
</evidence>
<evidence type="ECO:0000313" key="3">
    <source>
        <dbReference type="Proteomes" id="UP000701853"/>
    </source>
</evidence>
<comment type="caution">
    <text evidence="2">The sequence shown here is derived from an EMBL/GenBank/DDBJ whole genome shotgun (WGS) entry which is preliminary data.</text>
</comment>
<sequence>MQQPPGYVKCDSNGIPFVCRLKKALCSLRQAPHASDSTLYVLVYVDDIIITGSLSTTIDWFVRLLNDEFSLKDLGALHYFLGIEVHRSSGCLHLCQRKYIRDILDRCSMTNAKSVHMLMVSSSIMFKDDGEWLKDPTEYRSLAGALQYVILTRPDIAYAVNRICQFMHNPTTTHMVTLKRILQYLCGILNFGIVVCPSARLSLVGYANANWGIDFDEYKSLAAATSEVTWLLLLRQELQLKSDDTSNVWYDNSSAIVANPILNSKFKHVELDLFFVREKVTYGSLMVGEVPSCDQVANVFTKPLSVTSFT</sequence>
<organism evidence="2 3">
    <name type="scientific">Gossypium anomalum</name>
    <dbReference type="NCBI Taxonomy" id="47600"/>
    <lineage>
        <taxon>Eukaryota</taxon>
        <taxon>Viridiplantae</taxon>
        <taxon>Streptophyta</taxon>
        <taxon>Embryophyta</taxon>
        <taxon>Tracheophyta</taxon>
        <taxon>Spermatophyta</taxon>
        <taxon>Magnoliopsida</taxon>
        <taxon>eudicotyledons</taxon>
        <taxon>Gunneridae</taxon>
        <taxon>Pentapetalae</taxon>
        <taxon>rosids</taxon>
        <taxon>malvids</taxon>
        <taxon>Malvales</taxon>
        <taxon>Malvaceae</taxon>
        <taxon>Malvoideae</taxon>
        <taxon>Gossypium</taxon>
    </lineage>
</organism>
<dbReference type="SUPFAM" id="SSF56672">
    <property type="entry name" value="DNA/RNA polymerases"/>
    <property type="match status" value="1"/>
</dbReference>
<dbReference type="EMBL" id="JAHUZN010000013">
    <property type="protein sequence ID" value="KAG8472369.1"/>
    <property type="molecule type" value="Genomic_DNA"/>
</dbReference>
<accession>A0A8J5Y830</accession>
<dbReference type="InterPro" id="IPR043502">
    <property type="entry name" value="DNA/RNA_pol_sf"/>
</dbReference>
<reference evidence="2 3" key="1">
    <citation type="journal article" date="2021" name="bioRxiv">
        <title>The Gossypium anomalum genome as a resource for cotton improvement and evolutionary analysis of hybrid incompatibility.</title>
        <authorList>
            <person name="Grover C.E."/>
            <person name="Yuan D."/>
            <person name="Arick M.A."/>
            <person name="Miller E.R."/>
            <person name="Hu G."/>
            <person name="Peterson D.G."/>
            <person name="Wendel J.F."/>
            <person name="Udall J.A."/>
        </authorList>
    </citation>
    <scope>NUCLEOTIDE SEQUENCE [LARGE SCALE GENOMIC DNA]</scope>
    <source>
        <strain evidence="2">JFW-Udall</strain>
        <tissue evidence="2">Leaf</tissue>
    </source>
</reference>